<evidence type="ECO:0000313" key="2">
    <source>
        <dbReference type="Proteomes" id="UP000033452"/>
    </source>
</evidence>
<keyword evidence="2" id="KW-1185">Reference proteome</keyword>
<dbReference type="AlphaFoldDB" id="A0A0F4QA39"/>
<dbReference type="EMBL" id="JXYA01000092">
    <property type="protein sequence ID" value="KJZ04551.1"/>
    <property type="molecule type" value="Genomic_DNA"/>
</dbReference>
<gene>
    <name evidence="1" type="ORF">TW77_23345</name>
</gene>
<comment type="caution">
    <text evidence="1">The sequence shown here is derived from an EMBL/GenBank/DDBJ whole genome shotgun (WGS) entry which is preliminary data.</text>
</comment>
<sequence>MNPAIDKLKQYLEELEARKSFETIDEKAEHFGKIIQVRASIGQLELCEKFAIHAGSLVSVLPESGNIHAGYLAVCDHESSQPEHWEEVLFDGRQVQFSSGDLIIRK</sequence>
<name>A0A0F4QA39_9GAMM</name>
<dbReference type="PATRIC" id="fig|43658.5.peg.4945"/>
<reference evidence="1 2" key="1">
    <citation type="journal article" date="2015" name="BMC Genomics">
        <title>Genome mining reveals unlocked bioactive potential of marine Gram-negative bacteria.</title>
        <authorList>
            <person name="Machado H."/>
            <person name="Sonnenschein E.C."/>
            <person name="Melchiorsen J."/>
            <person name="Gram L."/>
        </authorList>
    </citation>
    <scope>NUCLEOTIDE SEQUENCE [LARGE SCALE GENOMIC DNA]</scope>
    <source>
        <strain evidence="1 2">S2471</strain>
    </source>
</reference>
<dbReference type="OrthoDB" id="6301519at2"/>
<evidence type="ECO:0000313" key="1">
    <source>
        <dbReference type="EMBL" id="KJZ04551.1"/>
    </source>
</evidence>
<organism evidence="1 2">
    <name type="scientific">Pseudoalteromonas rubra</name>
    <dbReference type="NCBI Taxonomy" id="43658"/>
    <lineage>
        <taxon>Bacteria</taxon>
        <taxon>Pseudomonadati</taxon>
        <taxon>Pseudomonadota</taxon>
        <taxon>Gammaproteobacteria</taxon>
        <taxon>Alteromonadales</taxon>
        <taxon>Pseudoalteromonadaceae</taxon>
        <taxon>Pseudoalteromonas</taxon>
    </lineage>
</organism>
<dbReference type="RefSeq" id="WP_046007375.1">
    <property type="nucleotide sequence ID" value="NZ_JXYA01000092.1"/>
</dbReference>
<protein>
    <submittedName>
        <fullName evidence="1">Uncharacterized protein</fullName>
    </submittedName>
</protein>
<accession>A0A0F4QA39</accession>
<dbReference type="Proteomes" id="UP000033452">
    <property type="component" value="Unassembled WGS sequence"/>
</dbReference>
<proteinExistence type="predicted"/>